<proteinExistence type="predicted"/>
<accession>A0ACB7TDC9</accession>
<dbReference type="EMBL" id="CM023481">
    <property type="protein sequence ID" value="KAH6944948.1"/>
    <property type="molecule type" value="Genomic_DNA"/>
</dbReference>
<protein>
    <submittedName>
        <fullName evidence="1">Uncharacterized protein</fullName>
    </submittedName>
</protein>
<organism evidence="1 2">
    <name type="scientific">Hyalomma asiaticum</name>
    <name type="common">Tick</name>
    <dbReference type="NCBI Taxonomy" id="266040"/>
    <lineage>
        <taxon>Eukaryota</taxon>
        <taxon>Metazoa</taxon>
        <taxon>Ecdysozoa</taxon>
        <taxon>Arthropoda</taxon>
        <taxon>Chelicerata</taxon>
        <taxon>Arachnida</taxon>
        <taxon>Acari</taxon>
        <taxon>Parasitiformes</taxon>
        <taxon>Ixodida</taxon>
        <taxon>Ixodoidea</taxon>
        <taxon>Ixodidae</taxon>
        <taxon>Hyalomminae</taxon>
        <taxon>Hyalomma</taxon>
    </lineage>
</organism>
<comment type="caution">
    <text evidence="1">The sequence shown here is derived from an EMBL/GenBank/DDBJ whole genome shotgun (WGS) entry which is preliminary data.</text>
</comment>
<gene>
    <name evidence="1" type="ORF">HPB50_006318</name>
</gene>
<name>A0ACB7TDC9_HYAAI</name>
<keyword evidence="2" id="KW-1185">Reference proteome</keyword>
<dbReference type="Proteomes" id="UP000821845">
    <property type="component" value="Chromosome 1"/>
</dbReference>
<evidence type="ECO:0000313" key="2">
    <source>
        <dbReference type="Proteomes" id="UP000821845"/>
    </source>
</evidence>
<reference evidence="1" key="1">
    <citation type="submission" date="2020-05" db="EMBL/GenBank/DDBJ databases">
        <title>Large-scale comparative analyses of tick genomes elucidate their genetic diversity and vector capacities.</title>
        <authorList>
            <person name="Jia N."/>
            <person name="Wang J."/>
            <person name="Shi W."/>
            <person name="Du L."/>
            <person name="Sun Y."/>
            <person name="Zhan W."/>
            <person name="Jiang J."/>
            <person name="Wang Q."/>
            <person name="Zhang B."/>
            <person name="Ji P."/>
            <person name="Sakyi L.B."/>
            <person name="Cui X."/>
            <person name="Yuan T."/>
            <person name="Jiang B."/>
            <person name="Yang W."/>
            <person name="Lam T.T.-Y."/>
            <person name="Chang Q."/>
            <person name="Ding S."/>
            <person name="Wang X."/>
            <person name="Zhu J."/>
            <person name="Ruan X."/>
            <person name="Zhao L."/>
            <person name="Wei J."/>
            <person name="Que T."/>
            <person name="Du C."/>
            <person name="Cheng J."/>
            <person name="Dai P."/>
            <person name="Han X."/>
            <person name="Huang E."/>
            <person name="Gao Y."/>
            <person name="Liu J."/>
            <person name="Shao H."/>
            <person name="Ye R."/>
            <person name="Li L."/>
            <person name="Wei W."/>
            <person name="Wang X."/>
            <person name="Wang C."/>
            <person name="Yang T."/>
            <person name="Huo Q."/>
            <person name="Li W."/>
            <person name="Guo W."/>
            <person name="Chen H."/>
            <person name="Zhou L."/>
            <person name="Ni X."/>
            <person name="Tian J."/>
            <person name="Zhou Y."/>
            <person name="Sheng Y."/>
            <person name="Liu T."/>
            <person name="Pan Y."/>
            <person name="Xia L."/>
            <person name="Li J."/>
            <person name="Zhao F."/>
            <person name="Cao W."/>
        </authorList>
    </citation>
    <scope>NUCLEOTIDE SEQUENCE</scope>
    <source>
        <strain evidence="1">Hyas-2018</strain>
    </source>
</reference>
<evidence type="ECO:0000313" key="1">
    <source>
        <dbReference type="EMBL" id="KAH6944948.1"/>
    </source>
</evidence>
<sequence>MVLGGDLELWGDQWNQPPLTPRRATLSDLVSQDVLRKGILLNIENLVQLWGDQWNQPPLTPRRATLSDLVSQDVLRKGLEAPLVLNVTQWPCDHTCILVSGCSRLEEELWYVTVVRIPGSGEVLNARYQCSLGSSGQPQLLNKGYVLLPMGQELVLLEMQEAERSVVKACAKSALDGCGVGGASSSELLSTCGGSRT</sequence>